<accession>K5WHQ4</accession>
<dbReference type="AlphaFoldDB" id="K5WHQ4"/>
<sequence>MDHPPPLHAEPPPPAPRPPDHGALGEAVVVIAQELQHAFHGGNVANEVRNLREDITRLIGGVNRLSRRFTNRFRRLEHGFRRLEHSHRRLEDKINMMPLRSFNASAHSRIPVLYPYPYRPTRLNHLPRTKGELERISGINAQRVLVHLGFRPDTIPANAQQRKDMLLTHLGLKVDVGPFVYEGNEEEEAVEEEEEEDVDDEEEEDVDEEEEEDVDDDDNME</sequence>
<evidence type="ECO:0000313" key="2">
    <source>
        <dbReference type="EMBL" id="EKM74806.1"/>
    </source>
</evidence>
<feature type="region of interest" description="Disordered" evidence="1">
    <location>
        <begin position="178"/>
        <end position="221"/>
    </location>
</feature>
<dbReference type="KEGG" id="abp:AGABI1DRAFT109821"/>
<gene>
    <name evidence="2" type="ORF">AGABI1DRAFT_109821</name>
</gene>
<protein>
    <submittedName>
        <fullName evidence="2">Uncharacterized protein</fullName>
    </submittedName>
</protein>
<organism evidence="2 3">
    <name type="scientific">Agaricus bisporus var. burnettii (strain JB137-S8 / ATCC MYA-4627 / FGSC 10392)</name>
    <name type="common">White button mushroom</name>
    <dbReference type="NCBI Taxonomy" id="597362"/>
    <lineage>
        <taxon>Eukaryota</taxon>
        <taxon>Fungi</taxon>
        <taxon>Dikarya</taxon>
        <taxon>Basidiomycota</taxon>
        <taxon>Agaricomycotina</taxon>
        <taxon>Agaricomycetes</taxon>
        <taxon>Agaricomycetidae</taxon>
        <taxon>Agaricales</taxon>
        <taxon>Agaricineae</taxon>
        <taxon>Agaricaceae</taxon>
        <taxon>Agaricus</taxon>
    </lineage>
</organism>
<dbReference type="EMBL" id="JH971427">
    <property type="protein sequence ID" value="EKM74806.1"/>
    <property type="molecule type" value="Genomic_DNA"/>
</dbReference>
<proteinExistence type="predicted"/>
<dbReference type="Proteomes" id="UP000008493">
    <property type="component" value="Unassembled WGS sequence"/>
</dbReference>
<feature type="compositionally biased region" description="Pro residues" evidence="1">
    <location>
        <begin position="1"/>
        <end position="17"/>
    </location>
</feature>
<dbReference type="OMA" id="ELQHAFH"/>
<dbReference type="InParanoid" id="K5WHQ4"/>
<evidence type="ECO:0000313" key="3">
    <source>
        <dbReference type="Proteomes" id="UP000008493"/>
    </source>
</evidence>
<dbReference type="GeneID" id="18822788"/>
<feature type="compositionally biased region" description="Acidic residues" evidence="1">
    <location>
        <begin position="183"/>
        <end position="221"/>
    </location>
</feature>
<reference evidence="3" key="1">
    <citation type="journal article" date="2012" name="Proc. Natl. Acad. Sci. U.S.A.">
        <title>Genome sequence of the button mushroom Agaricus bisporus reveals mechanisms governing adaptation to a humic-rich ecological niche.</title>
        <authorList>
            <person name="Morin E."/>
            <person name="Kohler A."/>
            <person name="Baker A.R."/>
            <person name="Foulongne-Oriol M."/>
            <person name="Lombard V."/>
            <person name="Nagy L.G."/>
            <person name="Ohm R.A."/>
            <person name="Patyshakuliyeva A."/>
            <person name="Brun A."/>
            <person name="Aerts A.L."/>
            <person name="Bailey A.M."/>
            <person name="Billette C."/>
            <person name="Coutinho P.M."/>
            <person name="Deakin G."/>
            <person name="Doddapaneni H."/>
            <person name="Floudas D."/>
            <person name="Grimwood J."/>
            <person name="Hilden K."/>
            <person name="Kuees U."/>
            <person name="LaButti K.M."/>
            <person name="Lapidus A."/>
            <person name="Lindquist E.A."/>
            <person name="Lucas S.M."/>
            <person name="Murat C."/>
            <person name="Riley R.W."/>
            <person name="Salamov A.A."/>
            <person name="Schmutz J."/>
            <person name="Subramanian V."/>
            <person name="Woesten H.A.B."/>
            <person name="Xu J."/>
            <person name="Eastwood D.C."/>
            <person name="Foster G.D."/>
            <person name="Sonnenberg A.S."/>
            <person name="Cullen D."/>
            <person name="de Vries R.P."/>
            <person name="Lundell T."/>
            <person name="Hibbett D.S."/>
            <person name="Henrissat B."/>
            <person name="Burton K.S."/>
            <person name="Kerrigan R.W."/>
            <person name="Challen M.P."/>
            <person name="Grigoriev I.V."/>
            <person name="Martin F."/>
        </authorList>
    </citation>
    <scope>NUCLEOTIDE SEQUENCE [LARGE SCALE GENOMIC DNA]</scope>
    <source>
        <strain evidence="3">JB137-S8 / ATCC MYA-4627 / FGSC 10392</strain>
    </source>
</reference>
<name>K5WHQ4_AGABU</name>
<dbReference type="RefSeq" id="XP_007334550.1">
    <property type="nucleotide sequence ID" value="XM_007334488.1"/>
</dbReference>
<evidence type="ECO:0000256" key="1">
    <source>
        <dbReference type="SAM" id="MobiDB-lite"/>
    </source>
</evidence>
<feature type="region of interest" description="Disordered" evidence="1">
    <location>
        <begin position="1"/>
        <end position="22"/>
    </location>
</feature>
<dbReference type="HOGENOM" id="CLU_1250341_0_0_1"/>
<keyword evidence="3" id="KW-1185">Reference proteome</keyword>